<dbReference type="Proteomes" id="UP000315295">
    <property type="component" value="Unassembled WGS sequence"/>
</dbReference>
<keyword evidence="2" id="KW-1185">Reference proteome</keyword>
<sequence>MLIASQISSHILICKYINYRDLKDLDLTFCCEKLQFLQATVYNLFDQMACEFLLNYKLKSGRMNDQLGPQQLRYMTFLRDSSDCFTLSCLKLETKTEDEEENLLA</sequence>
<dbReference type="AlphaFoldDB" id="A0A540KW04"/>
<dbReference type="EMBL" id="VIEB01000910">
    <property type="protein sequence ID" value="TQD78397.1"/>
    <property type="molecule type" value="Genomic_DNA"/>
</dbReference>
<comment type="caution">
    <text evidence="1">The sequence shown here is derived from an EMBL/GenBank/DDBJ whole genome shotgun (WGS) entry which is preliminary data.</text>
</comment>
<evidence type="ECO:0000313" key="2">
    <source>
        <dbReference type="Proteomes" id="UP000315295"/>
    </source>
</evidence>
<name>A0A540KW04_MALBA</name>
<reference evidence="1 2" key="1">
    <citation type="journal article" date="2019" name="G3 (Bethesda)">
        <title>Sequencing of a Wild Apple (Malus baccata) Genome Unravels the Differences Between Cultivated and Wild Apple Species Regarding Disease Resistance and Cold Tolerance.</title>
        <authorList>
            <person name="Chen X."/>
        </authorList>
    </citation>
    <scope>NUCLEOTIDE SEQUENCE [LARGE SCALE GENOMIC DNA]</scope>
    <source>
        <strain evidence="2">cv. Shandingzi</strain>
        <tissue evidence="1">Leaves</tissue>
    </source>
</reference>
<evidence type="ECO:0000313" key="1">
    <source>
        <dbReference type="EMBL" id="TQD78397.1"/>
    </source>
</evidence>
<gene>
    <name evidence="1" type="ORF">C1H46_036032</name>
</gene>
<proteinExistence type="predicted"/>
<protein>
    <submittedName>
        <fullName evidence="1">Uncharacterized protein</fullName>
    </submittedName>
</protein>
<accession>A0A540KW04</accession>
<organism evidence="1 2">
    <name type="scientific">Malus baccata</name>
    <name type="common">Siberian crab apple</name>
    <name type="synonym">Pyrus baccata</name>
    <dbReference type="NCBI Taxonomy" id="106549"/>
    <lineage>
        <taxon>Eukaryota</taxon>
        <taxon>Viridiplantae</taxon>
        <taxon>Streptophyta</taxon>
        <taxon>Embryophyta</taxon>
        <taxon>Tracheophyta</taxon>
        <taxon>Spermatophyta</taxon>
        <taxon>Magnoliopsida</taxon>
        <taxon>eudicotyledons</taxon>
        <taxon>Gunneridae</taxon>
        <taxon>Pentapetalae</taxon>
        <taxon>rosids</taxon>
        <taxon>fabids</taxon>
        <taxon>Rosales</taxon>
        <taxon>Rosaceae</taxon>
        <taxon>Amygdaloideae</taxon>
        <taxon>Maleae</taxon>
        <taxon>Malus</taxon>
    </lineage>
</organism>